<evidence type="ECO:0000256" key="2">
    <source>
        <dbReference type="ARBA" id="ARBA00022741"/>
    </source>
</evidence>
<evidence type="ECO:0000256" key="5">
    <source>
        <dbReference type="ARBA" id="ARBA00023015"/>
    </source>
</evidence>
<dbReference type="InterPro" id="IPR025944">
    <property type="entry name" value="Sigma_54_int_dom_CS"/>
</dbReference>
<dbReference type="SUPFAM" id="SSF46689">
    <property type="entry name" value="Homeodomain-like"/>
    <property type="match status" value="1"/>
</dbReference>
<dbReference type="PROSITE" id="PS50045">
    <property type="entry name" value="SIGMA54_INTERACT_4"/>
    <property type="match status" value="1"/>
</dbReference>
<dbReference type="InterPro" id="IPR001789">
    <property type="entry name" value="Sig_transdc_resp-reg_receiver"/>
</dbReference>
<dbReference type="PROSITE" id="PS00675">
    <property type="entry name" value="SIGMA54_INTERACT_1"/>
    <property type="match status" value="1"/>
</dbReference>
<protein>
    <submittedName>
        <fullName evidence="11">Sigma-54 dependent transcriptional regulator</fullName>
    </submittedName>
</protein>
<dbReference type="PROSITE" id="PS00676">
    <property type="entry name" value="SIGMA54_INTERACT_2"/>
    <property type="match status" value="1"/>
</dbReference>
<evidence type="ECO:0000256" key="1">
    <source>
        <dbReference type="ARBA" id="ARBA00022553"/>
    </source>
</evidence>
<evidence type="ECO:0000256" key="7">
    <source>
        <dbReference type="ARBA" id="ARBA00023163"/>
    </source>
</evidence>
<dbReference type="PROSITE" id="PS50110">
    <property type="entry name" value="RESPONSE_REGULATORY"/>
    <property type="match status" value="1"/>
</dbReference>
<dbReference type="FunFam" id="3.40.50.2300:FF:000018">
    <property type="entry name" value="DNA-binding transcriptional regulator NtrC"/>
    <property type="match status" value="1"/>
</dbReference>
<dbReference type="KEGG" id="tdu:QJT80_15300"/>
<dbReference type="CDD" id="cd17549">
    <property type="entry name" value="REC_DctD-like"/>
    <property type="match status" value="1"/>
</dbReference>
<evidence type="ECO:0000256" key="8">
    <source>
        <dbReference type="PROSITE-ProRule" id="PRU00169"/>
    </source>
</evidence>
<dbReference type="InterPro" id="IPR003593">
    <property type="entry name" value="AAA+_ATPase"/>
</dbReference>
<dbReference type="Pfam" id="PF25601">
    <property type="entry name" value="AAA_lid_14"/>
    <property type="match status" value="1"/>
</dbReference>
<dbReference type="SMART" id="SM00448">
    <property type="entry name" value="REC"/>
    <property type="match status" value="1"/>
</dbReference>
<proteinExistence type="predicted"/>
<dbReference type="AlphaFoldDB" id="A0AA95H9I2"/>
<evidence type="ECO:0000259" key="9">
    <source>
        <dbReference type="PROSITE" id="PS50045"/>
    </source>
</evidence>
<keyword evidence="6" id="KW-0238">DNA-binding</keyword>
<feature type="domain" description="Response regulatory" evidence="10">
    <location>
        <begin position="5"/>
        <end position="119"/>
    </location>
</feature>
<accession>A0AA95H9I2</accession>
<evidence type="ECO:0000256" key="4">
    <source>
        <dbReference type="ARBA" id="ARBA00023012"/>
    </source>
</evidence>
<dbReference type="InterPro" id="IPR009057">
    <property type="entry name" value="Homeodomain-like_sf"/>
</dbReference>
<keyword evidence="3" id="KW-0067">ATP-binding</keyword>
<dbReference type="GO" id="GO:0000160">
    <property type="term" value="P:phosphorelay signal transduction system"/>
    <property type="evidence" value="ECO:0007669"/>
    <property type="project" value="UniProtKB-KW"/>
</dbReference>
<dbReference type="Gene3D" id="3.40.50.2300">
    <property type="match status" value="1"/>
</dbReference>
<evidence type="ECO:0000256" key="6">
    <source>
        <dbReference type="ARBA" id="ARBA00023125"/>
    </source>
</evidence>
<dbReference type="GO" id="GO:0043565">
    <property type="term" value="F:sequence-specific DNA binding"/>
    <property type="evidence" value="ECO:0007669"/>
    <property type="project" value="InterPro"/>
</dbReference>
<dbReference type="InterPro" id="IPR025662">
    <property type="entry name" value="Sigma_54_int_dom_ATP-bd_1"/>
</dbReference>
<evidence type="ECO:0000313" key="11">
    <source>
        <dbReference type="EMBL" id="WGZ90829.1"/>
    </source>
</evidence>
<dbReference type="PROSITE" id="PS00688">
    <property type="entry name" value="SIGMA54_INTERACT_3"/>
    <property type="match status" value="1"/>
</dbReference>
<dbReference type="SUPFAM" id="SSF52540">
    <property type="entry name" value="P-loop containing nucleoside triphosphate hydrolases"/>
    <property type="match status" value="1"/>
</dbReference>
<keyword evidence="2" id="KW-0547">Nucleotide-binding</keyword>
<dbReference type="InterPro" id="IPR011006">
    <property type="entry name" value="CheY-like_superfamily"/>
</dbReference>
<dbReference type="Pfam" id="PF00158">
    <property type="entry name" value="Sigma54_activat"/>
    <property type="match status" value="1"/>
</dbReference>
<dbReference type="Gene3D" id="1.10.8.60">
    <property type="match status" value="1"/>
</dbReference>
<organism evidence="11">
    <name type="scientific">Candidatus Thiocaldithrix dubininis</name>
    <dbReference type="NCBI Taxonomy" id="3080823"/>
    <lineage>
        <taxon>Bacteria</taxon>
        <taxon>Pseudomonadati</taxon>
        <taxon>Pseudomonadota</taxon>
        <taxon>Gammaproteobacteria</taxon>
        <taxon>Thiotrichales</taxon>
        <taxon>Thiotrichaceae</taxon>
        <taxon>Candidatus Thiocaldithrix</taxon>
    </lineage>
</organism>
<dbReference type="Proteomes" id="UP001300672">
    <property type="component" value="Chromosome"/>
</dbReference>
<dbReference type="EMBL" id="CP124755">
    <property type="protein sequence ID" value="WGZ90829.1"/>
    <property type="molecule type" value="Genomic_DNA"/>
</dbReference>
<dbReference type="InterPro" id="IPR027417">
    <property type="entry name" value="P-loop_NTPase"/>
</dbReference>
<evidence type="ECO:0000259" key="10">
    <source>
        <dbReference type="PROSITE" id="PS50110"/>
    </source>
</evidence>
<name>A0AA95H9I2_9GAMM</name>
<dbReference type="PANTHER" id="PTHR32071:SF57">
    <property type="entry name" value="C4-DICARBOXYLATE TRANSPORT TRANSCRIPTIONAL REGULATORY PROTEIN DCTD"/>
    <property type="match status" value="1"/>
</dbReference>
<feature type="modified residue" description="4-aspartylphosphate" evidence="8">
    <location>
        <position position="54"/>
    </location>
</feature>
<dbReference type="SMART" id="SM00382">
    <property type="entry name" value="AAA"/>
    <property type="match status" value="1"/>
</dbReference>
<dbReference type="InterPro" id="IPR002078">
    <property type="entry name" value="Sigma_54_int"/>
</dbReference>
<feature type="domain" description="Sigma-54 factor interaction" evidence="9">
    <location>
        <begin position="145"/>
        <end position="374"/>
    </location>
</feature>
<dbReference type="InterPro" id="IPR025943">
    <property type="entry name" value="Sigma_54_int_dom_ATP-bd_2"/>
</dbReference>
<dbReference type="GO" id="GO:0005524">
    <property type="term" value="F:ATP binding"/>
    <property type="evidence" value="ECO:0007669"/>
    <property type="project" value="UniProtKB-KW"/>
</dbReference>
<keyword evidence="4" id="KW-0902">Two-component regulatory system</keyword>
<dbReference type="Pfam" id="PF02954">
    <property type="entry name" value="HTH_8"/>
    <property type="match status" value="1"/>
</dbReference>
<dbReference type="CDD" id="cd00009">
    <property type="entry name" value="AAA"/>
    <property type="match status" value="1"/>
</dbReference>
<sequence length="454" mass="50908">MSSLKVLLIDDEKAVRDATLQSLMLAGFQVESFDNAPAALMKLSPEFEGIVISDIRMPVMDGLEFMQRALRIDRDLPVILISGHADVATAVNAMRQGGYDLLEKPFTTAQLLEVVKRALEKRRLTLENRALKEALANQNRPGPRIIGQTPAIVNLRNMITRLANVGADVLVWGETGTGKELVARSLHEQSKRRDHNYVAINCGAIPEQLLDSELFGHEAGSFTGAKNKRIGKFEHANGGTLFLDEIESMPMSTQAPLLRVLQERKIERLGSNKLIPLDIRVVAATKVDLKAAADKAQFRRDLYYRLNVVTLEVPPLRARKEDIPLLFQHFVLVAAARAETEVPPLNSQALQVLMQHDWPGNIRELRNIAERYVLLGEAYNFDLAVLMNHTHTPQQAMSLAEQVACFEKSLIAQTFNRHKGEIRAVMEELDIPRKTLADKMRKYGLERGQFKESS</sequence>
<dbReference type="SUPFAM" id="SSF52172">
    <property type="entry name" value="CheY-like"/>
    <property type="match status" value="1"/>
</dbReference>
<keyword evidence="7" id="KW-0804">Transcription</keyword>
<evidence type="ECO:0000256" key="3">
    <source>
        <dbReference type="ARBA" id="ARBA00022840"/>
    </source>
</evidence>
<reference evidence="11" key="2">
    <citation type="submission" date="2023-04" db="EMBL/GenBank/DDBJ databases">
        <authorList>
            <person name="Beletskiy A.V."/>
            <person name="Mardanov A.V."/>
            <person name="Ravin N.V."/>
        </authorList>
    </citation>
    <scope>NUCLEOTIDE SEQUENCE</scope>
    <source>
        <strain evidence="11">GKL-01</strain>
    </source>
</reference>
<dbReference type="Gene3D" id="3.40.50.300">
    <property type="entry name" value="P-loop containing nucleotide triphosphate hydrolases"/>
    <property type="match status" value="1"/>
</dbReference>
<dbReference type="InterPro" id="IPR058031">
    <property type="entry name" value="AAA_lid_NorR"/>
</dbReference>
<keyword evidence="5" id="KW-0805">Transcription regulation</keyword>
<gene>
    <name evidence="11" type="ORF">QJT80_15300</name>
</gene>
<dbReference type="InterPro" id="IPR002197">
    <property type="entry name" value="HTH_Fis"/>
</dbReference>
<dbReference type="PANTHER" id="PTHR32071">
    <property type="entry name" value="TRANSCRIPTIONAL REGULATORY PROTEIN"/>
    <property type="match status" value="1"/>
</dbReference>
<keyword evidence="1 8" id="KW-0597">Phosphoprotein</keyword>
<dbReference type="GO" id="GO:0006355">
    <property type="term" value="P:regulation of DNA-templated transcription"/>
    <property type="evidence" value="ECO:0007669"/>
    <property type="project" value="InterPro"/>
</dbReference>
<dbReference type="FunFam" id="3.40.50.300:FF:000006">
    <property type="entry name" value="DNA-binding transcriptional regulator NtrC"/>
    <property type="match status" value="1"/>
</dbReference>
<dbReference type="Gene3D" id="1.10.10.60">
    <property type="entry name" value="Homeodomain-like"/>
    <property type="match status" value="1"/>
</dbReference>
<reference evidence="11" key="1">
    <citation type="journal article" date="2023" name="Int. J. Mol. Sci.">
        <title>Metagenomics Revealed a New Genus 'Candidatus Thiocaldithrix dubininis' gen. nov., sp. nov. and a New Species 'Candidatus Thiothrix putei' sp. nov. in the Family Thiotrichaceae, Some Members of Which Have Traits of Both Na+- and H+-Motive Energetics.</title>
        <authorList>
            <person name="Ravin N.V."/>
            <person name="Muntyan M.S."/>
            <person name="Smolyakov D.D."/>
            <person name="Rudenko T.S."/>
            <person name="Beletsky A.V."/>
            <person name="Mardanov A.V."/>
            <person name="Grabovich M.Y."/>
        </authorList>
    </citation>
    <scope>NUCLEOTIDE SEQUENCE</scope>
    <source>
        <strain evidence="11">GKL-01</strain>
    </source>
</reference>
<dbReference type="Pfam" id="PF00072">
    <property type="entry name" value="Response_reg"/>
    <property type="match status" value="1"/>
</dbReference>